<evidence type="ECO:0000256" key="1">
    <source>
        <dbReference type="SAM" id="Coils"/>
    </source>
</evidence>
<comment type="caution">
    <text evidence="2">The sequence shown here is derived from an EMBL/GenBank/DDBJ whole genome shotgun (WGS) entry which is preliminary data.</text>
</comment>
<dbReference type="Proteomes" id="UP001431209">
    <property type="component" value="Unassembled WGS sequence"/>
</dbReference>
<dbReference type="Gene3D" id="1.10.287.1060">
    <property type="entry name" value="ESAT-6-like"/>
    <property type="match status" value="1"/>
</dbReference>
<evidence type="ECO:0000313" key="2">
    <source>
        <dbReference type="EMBL" id="KAL0489405.1"/>
    </source>
</evidence>
<keyword evidence="3" id="KW-1185">Reference proteome</keyword>
<name>A0AAW2ZKT6_9EUKA</name>
<proteinExistence type="predicted"/>
<feature type="coiled-coil region" evidence="1">
    <location>
        <begin position="117"/>
        <end position="144"/>
    </location>
</feature>
<gene>
    <name evidence="2" type="ORF">AKO1_010672</name>
</gene>
<reference evidence="2 3" key="1">
    <citation type="submission" date="2024-03" db="EMBL/GenBank/DDBJ databases">
        <title>The Acrasis kona genome and developmental transcriptomes reveal deep origins of eukaryotic multicellular pathways.</title>
        <authorList>
            <person name="Sheikh S."/>
            <person name="Fu C.-J."/>
            <person name="Brown M.W."/>
            <person name="Baldauf S.L."/>
        </authorList>
    </citation>
    <scope>NUCLEOTIDE SEQUENCE [LARGE SCALE GENOMIC DNA]</scope>
    <source>
        <strain evidence="2 3">ATCC MYA-3509</strain>
    </source>
</reference>
<organism evidence="2 3">
    <name type="scientific">Acrasis kona</name>
    <dbReference type="NCBI Taxonomy" id="1008807"/>
    <lineage>
        <taxon>Eukaryota</taxon>
        <taxon>Discoba</taxon>
        <taxon>Heterolobosea</taxon>
        <taxon>Tetramitia</taxon>
        <taxon>Eutetramitia</taxon>
        <taxon>Acrasidae</taxon>
        <taxon>Acrasis</taxon>
    </lineage>
</organism>
<dbReference type="EMBL" id="JAOPGA020001554">
    <property type="protein sequence ID" value="KAL0489405.1"/>
    <property type="molecule type" value="Genomic_DNA"/>
</dbReference>
<dbReference type="AlphaFoldDB" id="A0AAW2ZKT6"/>
<evidence type="ECO:0000313" key="3">
    <source>
        <dbReference type="Proteomes" id="UP001431209"/>
    </source>
</evidence>
<accession>A0AAW2ZKT6</accession>
<protein>
    <submittedName>
        <fullName evidence="2">Cysteine tRS</fullName>
    </submittedName>
</protein>
<keyword evidence="1" id="KW-0175">Coiled coil</keyword>
<sequence>MNQPEEEIIRYIIDSTIQQHTNAEDRFYKDDVVAVVNEVFRNIKEELYQNDDKTFEEFSLDEKSWGTILEFFLKTNQNYITSNDVHSTIFNMINEFSQSEKEEEKAVVQELTPEQMKNVLTERINNIRSKIKGLESEAKNLVAQGDRKAAMAILKRKKLLTNHLEQMINKQNDFHL</sequence>